<dbReference type="EMBL" id="MDYX01000024">
    <property type="protein sequence ID" value="KAF9629277.1"/>
    <property type="molecule type" value="Genomic_DNA"/>
</dbReference>
<proteinExistence type="predicted"/>
<evidence type="ECO:0000313" key="3">
    <source>
        <dbReference type="Proteomes" id="UP000627934"/>
    </source>
</evidence>
<evidence type="ECO:0000313" key="2">
    <source>
        <dbReference type="EMBL" id="KAF9629277.1"/>
    </source>
</evidence>
<dbReference type="PRINTS" id="PR01217">
    <property type="entry name" value="PRICHEXTENSN"/>
</dbReference>
<dbReference type="GO" id="GO:0016787">
    <property type="term" value="F:hydrolase activity"/>
    <property type="evidence" value="ECO:0007669"/>
    <property type="project" value="UniProtKB-KW"/>
</dbReference>
<dbReference type="Proteomes" id="UP000627934">
    <property type="component" value="Unassembled WGS sequence"/>
</dbReference>
<protein>
    <submittedName>
        <fullName evidence="2">Alpha/beta hydrolase fold-3</fullName>
    </submittedName>
</protein>
<sequence>MPGSYPPSRPDSPSSVSAHTRDHDDAHLGSSTNAAKEPQEAESSEPKFATPKLRGGGDDEMHARVPANLWYLAGGSGAPPTYKNYRGKRKSARKKGQDRAKEGYWKDVIHWGLPREKKRRPEGGDGNGEVQPAPMDRPPSQNPDPEPAQPPQQPQEEPPLEQPPHQEPLPQEPPPQEPPPQEQPPQEQPPQDDPPHDPPADPFADPPADPDPPRDPPDDDVAPRRGIPRDQIMELYGEMLTDFFNNVDRVARQILDDLDARRMIDGDDREERRRRRTW</sequence>
<feature type="compositionally biased region" description="Pro residues" evidence="1">
    <location>
        <begin position="1"/>
        <end position="10"/>
    </location>
</feature>
<evidence type="ECO:0000256" key="1">
    <source>
        <dbReference type="SAM" id="MobiDB-lite"/>
    </source>
</evidence>
<feature type="compositionally biased region" description="Pro residues" evidence="1">
    <location>
        <begin position="200"/>
        <end position="210"/>
    </location>
</feature>
<feature type="compositionally biased region" description="Basic residues" evidence="1">
    <location>
        <begin position="85"/>
        <end position="94"/>
    </location>
</feature>
<accession>A0A8H7IP80</accession>
<dbReference type="AlphaFoldDB" id="A0A8H7IP80"/>
<keyword evidence="2" id="KW-0378">Hydrolase</keyword>
<feature type="compositionally biased region" description="Basic and acidic residues" evidence="1">
    <location>
        <begin position="95"/>
        <end position="123"/>
    </location>
</feature>
<feature type="compositionally biased region" description="Basic and acidic residues" evidence="1">
    <location>
        <begin position="211"/>
        <end position="230"/>
    </location>
</feature>
<comment type="caution">
    <text evidence="2">The sequence shown here is derived from an EMBL/GenBank/DDBJ whole genome shotgun (WGS) entry which is preliminary data.</text>
</comment>
<gene>
    <name evidence="2" type="ORF">BFW01_g10480</name>
</gene>
<feature type="region of interest" description="Disordered" evidence="1">
    <location>
        <begin position="1"/>
        <end position="230"/>
    </location>
</feature>
<organism evidence="2 3">
    <name type="scientific">Lasiodiplodia theobromae</name>
    <dbReference type="NCBI Taxonomy" id="45133"/>
    <lineage>
        <taxon>Eukaryota</taxon>
        <taxon>Fungi</taxon>
        <taxon>Dikarya</taxon>
        <taxon>Ascomycota</taxon>
        <taxon>Pezizomycotina</taxon>
        <taxon>Dothideomycetes</taxon>
        <taxon>Dothideomycetes incertae sedis</taxon>
        <taxon>Botryosphaeriales</taxon>
        <taxon>Botryosphaeriaceae</taxon>
        <taxon>Lasiodiplodia</taxon>
    </lineage>
</organism>
<name>A0A8H7IP80_9PEZI</name>
<reference evidence="2" key="2">
    <citation type="journal article" date="2018" name="DNA Res.">
        <title>Comparative genome and transcriptome analyses reveal adaptations to opportunistic infections in woody plant degrading pathogens of Botryosphaeriaceae.</title>
        <authorList>
            <person name="Yan J.Y."/>
            <person name="Zhao W.S."/>
            <person name="Chen Z."/>
            <person name="Xing Q.K."/>
            <person name="Zhang W."/>
            <person name="Chethana K.W.T."/>
            <person name="Xue M.F."/>
            <person name="Xu J.P."/>
            <person name="Phillips A.J.L."/>
            <person name="Wang Y."/>
            <person name="Liu J.H."/>
            <person name="Liu M."/>
            <person name="Zhou Y."/>
            <person name="Jayawardena R.S."/>
            <person name="Manawasinghe I.S."/>
            <person name="Huang J.B."/>
            <person name="Qiao G.H."/>
            <person name="Fu C.Y."/>
            <person name="Guo F.F."/>
            <person name="Dissanayake A.J."/>
            <person name="Peng Y.L."/>
            <person name="Hyde K.D."/>
            <person name="Li X.H."/>
        </authorList>
    </citation>
    <scope>NUCLEOTIDE SEQUENCE</scope>
    <source>
        <strain evidence="2">CSS-01s</strain>
    </source>
</reference>
<reference evidence="2" key="1">
    <citation type="submission" date="2016-08" db="EMBL/GenBank/DDBJ databases">
        <authorList>
            <person name="Yan J."/>
        </authorList>
    </citation>
    <scope>NUCLEOTIDE SEQUENCE</scope>
    <source>
        <strain evidence="2">CSS-01s</strain>
    </source>
</reference>
<feature type="compositionally biased region" description="Pro residues" evidence="1">
    <location>
        <begin position="135"/>
        <end position="192"/>
    </location>
</feature>